<sequence>MALYSRMKYMKNATVIYCLPLFLACFCFSVATSAFFAGLGRWDVMWAEARVAVVRGGQLVVVRSQAVGGDLRRLGSRWLGIRASETLIWLMVWAS</sequence>
<evidence type="ECO:0000313" key="1">
    <source>
        <dbReference type="EMBL" id="KAH1064308.1"/>
    </source>
</evidence>
<proteinExistence type="predicted"/>
<protein>
    <submittedName>
        <fullName evidence="1">Uncharacterized protein</fullName>
    </submittedName>
</protein>
<gene>
    <name evidence="1" type="ORF">J1N35_029295</name>
</gene>
<name>A0A9D3UXK2_9ROSI</name>
<dbReference type="Proteomes" id="UP000828251">
    <property type="component" value="Unassembled WGS sequence"/>
</dbReference>
<comment type="caution">
    <text evidence="1">The sequence shown here is derived from an EMBL/GenBank/DDBJ whole genome shotgun (WGS) entry which is preliminary data.</text>
</comment>
<dbReference type="EMBL" id="JAIQCV010000009">
    <property type="protein sequence ID" value="KAH1064308.1"/>
    <property type="molecule type" value="Genomic_DNA"/>
</dbReference>
<dbReference type="AlphaFoldDB" id="A0A9D3UXK2"/>
<keyword evidence="2" id="KW-1185">Reference proteome</keyword>
<accession>A0A9D3UXK2</accession>
<reference evidence="1 2" key="1">
    <citation type="journal article" date="2021" name="Plant Biotechnol. J.">
        <title>Multi-omics assisted identification of the key and species-specific regulatory components of drought-tolerant mechanisms in Gossypium stocksii.</title>
        <authorList>
            <person name="Yu D."/>
            <person name="Ke L."/>
            <person name="Zhang D."/>
            <person name="Wu Y."/>
            <person name="Sun Y."/>
            <person name="Mei J."/>
            <person name="Sun J."/>
            <person name="Sun Y."/>
        </authorList>
    </citation>
    <scope>NUCLEOTIDE SEQUENCE [LARGE SCALE GENOMIC DNA]</scope>
    <source>
        <strain evidence="2">cv. E1</strain>
        <tissue evidence="1">Leaf</tissue>
    </source>
</reference>
<dbReference type="PROSITE" id="PS51257">
    <property type="entry name" value="PROKAR_LIPOPROTEIN"/>
    <property type="match status" value="1"/>
</dbReference>
<organism evidence="1 2">
    <name type="scientific">Gossypium stocksii</name>
    <dbReference type="NCBI Taxonomy" id="47602"/>
    <lineage>
        <taxon>Eukaryota</taxon>
        <taxon>Viridiplantae</taxon>
        <taxon>Streptophyta</taxon>
        <taxon>Embryophyta</taxon>
        <taxon>Tracheophyta</taxon>
        <taxon>Spermatophyta</taxon>
        <taxon>Magnoliopsida</taxon>
        <taxon>eudicotyledons</taxon>
        <taxon>Gunneridae</taxon>
        <taxon>Pentapetalae</taxon>
        <taxon>rosids</taxon>
        <taxon>malvids</taxon>
        <taxon>Malvales</taxon>
        <taxon>Malvaceae</taxon>
        <taxon>Malvoideae</taxon>
        <taxon>Gossypium</taxon>
    </lineage>
</organism>
<evidence type="ECO:0000313" key="2">
    <source>
        <dbReference type="Proteomes" id="UP000828251"/>
    </source>
</evidence>